<dbReference type="InterPro" id="IPR012677">
    <property type="entry name" value="Nucleotide-bd_a/b_plait_sf"/>
</dbReference>
<dbReference type="OMA" id="IVRMYLP"/>
<dbReference type="GO" id="GO:0008143">
    <property type="term" value="F:poly(A) binding"/>
    <property type="evidence" value="ECO:0007669"/>
    <property type="project" value="TreeGrafter"/>
</dbReference>
<dbReference type="AlphaFoldDB" id="A0A5M3MBI7"/>
<dbReference type="InterPro" id="IPR035979">
    <property type="entry name" value="RBD_domain_sf"/>
</dbReference>
<organism evidence="5 6">
    <name type="scientific">Coniophora puteana (strain RWD-64-598)</name>
    <name type="common">Brown rot fungus</name>
    <dbReference type="NCBI Taxonomy" id="741705"/>
    <lineage>
        <taxon>Eukaryota</taxon>
        <taxon>Fungi</taxon>
        <taxon>Dikarya</taxon>
        <taxon>Basidiomycota</taxon>
        <taxon>Agaricomycotina</taxon>
        <taxon>Agaricomycetes</taxon>
        <taxon>Agaricomycetidae</taxon>
        <taxon>Boletales</taxon>
        <taxon>Coniophorineae</taxon>
        <taxon>Coniophoraceae</taxon>
        <taxon>Coniophora</taxon>
    </lineage>
</organism>
<protein>
    <recommendedName>
        <fullName evidence="4">RRM domain-containing protein</fullName>
    </recommendedName>
</protein>
<dbReference type="InterPro" id="IPR000504">
    <property type="entry name" value="RRM_dom"/>
</dbReference>
<dbReference type="OrthoDB" id="439808at2759"/>
<evidence type="ECO:0000256" key="2">
    <source>
        <dbReference type="PROSITE-ProRule" id="PRU00176"/>
    </source>
</evidence>
<dbReference type="SMART" id="SM00360">
    <property type="entry name" value="RRM"/>
    <property type="match status" value="1"/>
</dbReference>
<dbReference type="GeneID" id="19208348"/>
<reference evidence="6" key="1">
    <citation type="journal article" date="2012" name="Science">
        <title>The Paleozoic origin of enzymatic lignin decomposition reconstructed from 31 fungal genomes.</title>
        <authorList>
            <person name="Floudas D."/>
            <person name="Binder M."/>
            <person name="Riley R."/>
            <person name="Barry K."/>
            <person name="Blanchette R.A."/>
            <person name="Henrissat B."/>
            <person name="Martinez A.T."/>
            <person name="Otillar R."/>
            <person name="Spatafora J.W."/>
            <person name="Yadav J.S."/>
            <person name="Aerts A."/>
            <person name="Benoit I."/>
            <person name="Boyd A."/>
            <person name="Carlson A."/>
            <person name="Copeland A."/>
            <person name="Coutinho P.M."/>
            <person name="de Vries R.P."/>
            <person name="Ferreira P."/>
            <person name="Findley K."/>
            <person name="Foster B."/>
            <person name="Gaskell J."/>
            <person name="Glotzer D."/>
            <person name="Gorecki P."/>
            <person name="Heitman J."/>
            <person name="Hesse C."/>
            <person name="Hori C."/>
            <person name="Igarashi K."/>
            <person name="Jurgens J.A."/>
            <person name="Kallen N."/>
            <person name="Kersten P."/>
            <person name="Kohler A."/>
            <person name="Kuees U."/>
            <person name="Kumar T.K.A."/>
            <person name="Kuo A."/>
            <person name="LaButti K."/>
            <person name="Larrondo L.F."/>
            <person name="Lindquist E."/>
            <person name="Ling A."/>
            <person name="Lombard V."/>
            <person name="Lucas S."/>
            <person name="Lundell T."/>
            <person name="Martin R."/>
            <person name="McLaughlin D.J."/>
            <person name="Morgenstern I."/>
            <person name="Morin E."/>
            <person name="Murat C."/>
            <person name="Nagy L.G."/>
            <person name="Nolan M."/>
            <person name="Ohm R.A."/>
            <person name="Patyshakuliyeva A."/>
            <person name="Rokas A."/>
            <person name="Ruiz-Duenas F.J."/>
            <person name="Sabat G."/>
            <person name="Salamov A."/>
            <person name="Samejima M."/>
            <person name="Schmutz J."/>
            <person name="Slot J.C."/>
            <person name="St John F."/>
            <person name="Stenlid J."/>
            <person name="Sun H."/>
            <person name="Sun S."/>
            <person name="Syed K."/>
            <person name="Tsang A."/>
            <person name="Wiebenga A."/>
            <person name="Young D."/>
            <person name="Pisabarro A."/>
            <person name="Eastwood D.C."/>
            <person name="Martin F."/>
            <person name="Cullen D."/>
            <person name="Grigoriev I.V."/>
            <person name="Hibbett D.S."/>
        </authorList>
    </citation>
    <scope>NUCLEOTIDE SEQUENCE [LARGE SCALE GENOMIC DNA]</scope>
    <source>
        <strain evidence="6">RWD-64-598 SS2</strain>
    </source>
</reference>
<keyword evidence="6" id="KW-1185">Reference proteome</keyword>
<keyword evidence="1 2" id="KW-0694">RNA-binding</keyword>
<evidence type="ECO:0000256" key="1">
    <source>
        <dbReference type="ARBA" id="ARBA00022884"/>
    </source>
</evidence>
<dbReference type="PANTHER" id="PTHR23236">
    <property type="entry name" value="EUKARYOTIC TRANSLATION INITIATION FACTOR 4B/4H"/>
    <property type="match status" value="1"/>
</dbReference>
<feature type="region of interest" description="Disordered" evidence="3">
    <location>
        <begin position="1"/>
        <end position="123"/>
    </location>
</feature>
<comment type="caution">
    <text evidence="5">The sequence shown here is derived from an EMBL/GenBank/DDBJ whole genome shotgun (WGS) entry which is preliminary data.</text>
</comment>
<accession>A0A5M3MBI7</accession>
<feature type="compositionally biased region" description="Pro residues" evidence="3">
    <location>
        <begin position="11"/>
        <end position="21"/>
    </location>
</feature>
<sequence length="211" mass="22612">MSSSSASSSPSPSPSPSPPPPKSKKRKQQPIEEVESSDSSSDSEGGDVPEAGDDADATVTAPSERESSPEVISHAERRKRKKQEKKAVKDSADADSPRAKKRKGEDGAAVPASKSDASNGKLKRQNSVWVGNMSFQSTPDSLRVFFDGVGEITRIHMPMKPGKGENMGFAYVDFSSPDAKIIAIALSERPLEGRNLLIKDGTPYVAQYTTY</sequence>
<dbReference type="PANTHER" id="PTHR23236:SF12">
    <property type="entry name" value="EUKARYOTIC INITIATION FACTOR 4B-RELATED"/>
    <property type="match status" value="1"/>
</dbReference>
<dbReference type="Proteomes" id="UP000053558">
    <property type="component" value="Unassembled WGS sequence"/>
</dbReference>
<dbReference type="RefSeq" id="XP_007773323.1">
    <property type="nucleotide sequence ID" value="XM_007775133.1"/>
</dbReference>
<evidence type="ECO:0000256" key="3">
    <source>
        <dbReference type="SAM" id="MobiDB-lite"/>
    </source>
</evidence>
<evidence type="ECO:0000313" key="6">
    <source>
        <dbReference type="Proteomes" id="UP000053558"/>
    </source>
</evidence>
<evidence type="ECO:0000313" key="5">
    <source>
        <dbReference type="EMBL" id="EIW76254.1"/>
    </source>
</evidence>
<dbReference type="Gene3D" id="3.30.70.330">
    <property type="match status" value="1"/>
</dbReference>
<dbReference type="EMBL" id="JH711586">
    <property type="protein sequence ID" value="EIW76254.1"/>
    <property type="molecule type" value="Genomic_DNA"/>
</dbReference>
<dbReference type="SUPFAM" id="SSF54928">
    <property type="entry name" value="RNA-binding domain, RBD"/>
    <property type="match status" value="1"/>
</dbReference>
<gene>
    <name evidence="5" type="ORF">CONPUDRAFT_64306</name>
</gene>
<dbReference type="Pfam" id="PF00076">
    <property type="entry name" value="RRM_1"/>
    <property type="match status" value="1"/>
</dbReference>
<feature type="compositionally biased region" description="Low complexity" evidence="3">
    <location>
        <begin position="1"/>
        <end position="10"/>
    </location>
</feature>
<proteinExistence type="predicted"/>
<evidence type="ECO:0000259" key="4">
    <source>
        <dbReference type="PROSITE" id="PS50102"/>
    </source>
</evidence>
<dbReference type="KEGG" id="cput:CONPUDRAFT_64306"/>
<feature type="compositionally biased region" description="Acidic residues" evidence="3">
    <location>
        <begin position="44"/>
        <end position="56"/>
    </location>
</feature>
<name>A0A5M3MBI7_CONPW</name>
<dbReference type="PROSITE" id="PS50102">
    <property type="entry name" value="RRM"/>
    <property type="match status" value="1"/>
</dbReference>
<feature type="compositionally biased region" description="Basic and acidic residues" evidence="3">
    <location>
        <begin position="85"/>
        <end position="106"/>
    </location>
</feature>
<feature type="domain" description="RRM" evidence="4">
    <location>
        <begin position="126"/>
        <end position="203"/>
    </location>
</feature>